<keyword evidence="1" id="KW-0547">Nucleotide-binding</keyword>
<dbReference type="InterPro" id="IPR011761">
    <property type="entry name" value="ATP-grasp"/>
</dbReference>
<dbReference type="GO" id="GO:0046872">
    <property type="term" value="F:metal ion binding"/>
    <property type="evidence" value="ECO:0007669"/>
    <property type="project" value="InterPro"/>
</dbReference>
<dbReference type="Gene3D" id="3.30.470.20">
    <property type="entry name" value="ATP-grasp fold, B domain"/>
    <property type="match status" value="1"/>
</dbReference>
<dbReference type="PROSITE" id="PS50975">
    <property type="entry name" value="ATP_GRASP"/>
    <property type="match status" value="1"/>
</dbReference>
<dbReference type="AlphaFoldDB" id="A0AAW0R0U3"/>
<evidence type="ECO:0000259" key="2">
    <source>
        <dbReference type="PROSITE" id="PS50975"/>
    </source>
</evidence>
<organism evidence="3 4">
    <name type="scientific">Apiospora kogelbergensis</name>
    <dbReference type="NCBI Taxonomy" id="1337665"/>
    <lineage>
        <taxon>Eukaryota</taxon>
        <taxon>Fungi</taxon>
        <taxon>Dikarya</taxon>
        <taxon>Ascomycota</taxon>
        <taxon>Pezizomycotina</taxon>
        <taxon>Sordariomycetes</taxon>
        <taxon>Xylariomycetidae</taxon>
        <taxon>Amphisphaeriales</taxon>
        <taxon>Apiosporaceae</taxon>
        <taxon>Apiospora</taxon>
    </lineage>
</organism>
<keyword evidence="1" id="KW-0067">ATP-binding</keyword>
<dbReference type="InterPro" id="IPR003806">
    <property type="entry name" value="ATP-grasp_PylC-type"/>
</dbReference>
<comment type="caution">
    <text evidence="3">The sequence shown here is derived from an EMBL/GenBank/DDBJ whole genome shotgun (WGS) entry which is preliminary data.</text>
</comment>
<proteinExistence type="predicted"/>
<gene>
    <name evidence="3" type="ORF">PG999_005015</name>
</gene>
<keyword evidence="4" id="KW-1185">Reference proteome</keyword>
<sequence>MTIDSKPREALPLVEFDRTLYDLFALDGGNPDEVSLMLALVPPIQPVAASQPENKKYTWQSPARPNLDKDLFARICLANAALNHTVGIGPMKLYLFDIDPPEYDVQNGLVESPPAHRKDAVEVFEGFVPSQRPQLEYISDAAKFQVPAGTEVSPYPPQDFLDSQPTIMSQELHYRLLSKRELAFSGLPTPHTDVVDTVLGPADVTDDAKVAAESQRILEAIRAHAFPFVIKFPLAVAGQGVFVVRDAAQLAAAEKNGRLAEEIPRMLRSIREDNAHLHPAGLCLQDVVEGGTTRNLSIFVTKGGRAEFLSCCEQFLDAEDGIWRGSIIDYERQAEFETQYRPVLDQIAAYVHGFGFYGPMGGDIMTDGAGNQFIVDLNTRITGDVIMGPLRGHYYERRGLRYSYIISPLVMVGNRKRFEDMFWPELMDGTLIIVGWVRGRGGLFGKHEYSVGSLMIGGKDVDTLMKLVDRVNAVGYSRAPQ</sequence>
<protein>
    <recommendedName>
        <fullName evidence="2">ATP-grasp domain-containing protein</fullName>
    </recommendedName>
</protein>
<name>A0AAW0R0U3_9PEZI</name>
<dbReference type="Pfam" id="PF02655">
    <property type="entry name" value="ATP-grasp_3"/>
    <property type="match status" value="1"/>
</dbReference>
<feature type="domain" description="ATP-grasp" evidence="2">
    <location>
        <begin position="179"/>
        <end position="411"/>
    </location>
</feature>
<dbReference type="EMBL" id="JAQQWP010000004">
    <property type="protein sequence ID" value="KAK8120895.1"/>
    <property type="molecule type" value="Genomic_DNA"/>
</dbReference>
<evidence type="ECO:0000313" key="3">
    <source>
        <dbReference type="EMBL" id="KAK8120895.1"/>
    </source>
</evidence>
<dbReference type="GO" id="GO:0005524">
    <property type="term" value="F:ATP binding"/>
    <property type="evidence" value="ECO:0007669"/>
    <property type="project" value="UniProtKB-UniRule"/>
</dbReference>
<dbReference type="PANTHER" id="PTHR37018:SF1">
    <property type="entry name" value="CULTURE SPECIFIC PROTEIN, PUTATIVE (AFU_ORTHOLOGUE AFUA_2G00130)-RELATED"/>
    <property type="match status" value="1"/>
</dbReference>
<dbReference type="Proteomes" id="UP001392437">
    <property type="component" value="Unassembled WGS sequence"/>
</dbReference>
<evidence type="ECO:0000256" key="1">
    <source>
        <dbReference type="PROSITE-ProRule" id="PRU00409"/>
    </source>
</evidence>
<accession>A0AAW0R0U3</accession>
<dbReference type="InterPro" id="IPR053269">
    <property type="entry name" value="Asp-Met_ligase"/>
</dbReference>
<reference evidence="3 4" key="1">
    <citation type="submission" date="2023-01" db="EMBL/GenBank/DDBJ databases">
        <title>Analysis of 21 Apiospora genomes using comparative genomics revels a genus with tremendous synthesis potential of carbohydrate active enzymes and secondary metabolites.</title>
        <authorList>
            <person name="Sorensen T."/>
        </authorList>
    </citation>
    <scope>NUCLEOTIDE SEQUENCE [LARGE SCALE GENOMIC DNA]</scope>
    <source>
        <strain evidence="3 4">CBS 117206</strain>
    </source>
</reference>
<dbReference type="PANTHER" id="PTHR37018">
    <property type="entry name" value="CULTURE SPECIFIC PROTEIN, PUTATIVE (AFU_ORTHOLOGUE AFUA_2G00130)-RELATED"/>
    <property type="match status" value="1"/>
</dbReference>
<dbReference type="SUPFAM" id="SSF56059">
    <property type="entry name" value="Glutathione synthetase ATP-binding domain-like"/>
    <property type="match status" value="1"/>
</dbReference>
<evidence type="ECO:0000313" key="4">
    <source>
        <dbReference type="Proteomes" id="UP001392437"/>
    </source>
</evidence>